<dbReference type="EMBL" id="KB456260">
    <property type="protein sequence ID" value="EMF16867.1"/>
    <property type="molecule type" value="Genomic_DNA"/>
</dbReference>
<dbReference type="PANTHER" id="PTHR47425:SF2">
    <property type="entry name" value="FARB-RELATED"/>
    <property type="match status" value="1"/>
</dbReference>
<dbReference type="GO" id="GO:0006351">
    <property type="term" value="P:DNA-templated transcription"/>
    <property type="evidence" value="ECO:0007669"/>
    <property type="project" value="InterPro"/>
</dbReference>
<dbReference type="GO" id="GO:0000981">
    <property type="term" value="F:DNA-binding transcription factor activity, RNA polymerase II-specific"/>
    <property type="evidence" value="ECO:0007669"/>
    <property type="project" value="InterPro"/>
</dbReference>
<dbReference type="GO" id="GO:0003677">
    <property type="term" value="F:DNA binding"/>
    <property type="evidence" value="ECO:0007669"/>
    <property type="project" value="InterPro"/>
</dbReference>
<feature type="compositionally biased region" description="Basic residues" evidence="3">
    <location>
        <begin position="56"/>
        <end position="65"/>
    </location>
</feature>
<dbReference type="CDD" id="cd00067">
    <property type="entry name" value="GAL4"/>
    <property type="match status" value="1"/>
</dbReference>
<dbReference type="InterPro" id="IPR007219">
    <property type="entry name" value="XnlR_reg_dom"/>
</dbReference>
<keyword evidence="6" id="KW-1185">Reference proteome</keyword>
<dbReference type="GO" id="GO:0008270">
    <property type="term" value="F:zinc ion binding"/>
    <property type="evidence" value="ECO:0007669"/>
    <property type="project" value="InterPro"/>
</dbReference>
<feature type="region of interest" description="Disordered" evidence="3">
    <location>
        <begin position="779"/>
        <end position="804"/>
    </location>
</feature>
<evidence type="ECO:0000313" key="6">
    <source>
        <dbReference type="Proteomes" id="UP000016931"/>
    </source>
</evidence>
<dbReference type="Pfam" id="PF00172">
    <property type="entry name" value="Zn_clus"/>
    <property type="match status" value="1"/>
</dbReference>
<dbReference type="SUPFAM" id="SSF57701">
    <property type="entry name" value="Zn2/Cys6 DNA-binding domain"/>
    <property type="match status" value="1"/>
</dbReference>
<dbReference type="InterPro" id="IPR052761">
    <property type="entry name" value="Fungal_Detox/Toxin_TFs"/>
</dbReference>
<feature type="region of interest" description="Disordered" evidence="3">
    <location>
        <begin position="1"/>
        <end position="65"/>
    </location>
</feature>
<dbReference type="InterPro" id="IPR036864">
    <property type="entry name" value="Zn2-C6_fun-type_DNA-bd_sf"/>
</dbReference>
<dbReference type="STRING" id="692275.N1QKQ2"/>
<feature type="compositionally biased region" description="Polar residues" evidence="3">
    <location>
        <begin position="780"/>
        <end position="798"/>
    </location>
</feature>
<dbReference type="CDD" id="cd12148">
    <property type="entry name" value="fungal_TF_MHR"/>
    <property type="match status" value="1"/>
</dbReference>
<organism evidence="5 6">
    <name type="scientific">Sphaerulina musiva (strain SO2202)</name>
    <name type="common">Poplar stem canker fungus</name>
    <name type="synonym">Septoria musiva</name>
    <dbReference type="NCBI Taxonomy" id="692275"/>
    <lineage>
        <taxon>Eukaryota</taxon>
        <taxon>Fungi</taxon>
        <taxon>Dikarya</taxon>
        <taxon>Ascomycota</taxon>
        <taxon>Pezizomycotina</taxon>
        <taxon>Dothideomycetes</taxon>
        <taxon>Dothideomycetidae</taxon>
        <taxon>Mycosphaerellales</taxon>
        <taxon>Mycosphaerellaceae</taxon>
        <taxon>Sphaerulina</taxon>
    </lineage>
</organism>
<dbReference type="RefSeq" id="XP_016764988.1">
    <property type="nucleotide sequence ID" value="XM_016903393.1"/>
</dbReference>
<accession>N1QKQ2</accession>
<evidence type="ECO:0000259" key="4">
    <source>
        <dbReference type="PROSITE" id="PS50048"/>
    </source>
</evidence>
<dbReference type="SMART" id="SM00906">
    <property type="entry name" value="Fungal_trans"/>
    <property type="match status" value="1"/>
</dbReference>
<dbReference type="SMART" id="SM00066">
    <property type="entry name" value="GAL4"/>
    <property type="match status" value="1"/>
</dbReference>
<dbReference type="InterPro" id="IPR001138">
    <property type="entry name" value="Zn2Cys6_DnaBD"/>
</dbReference>
<protein>
    <submittedName>
        <fullName evidence="5">Fungal_trans-domain-containing protein</fullName>
    </submittedName>
</protein>
<dbReference type="Gene3D" id="4.10.240.10">
    <property type="entry name" value="Zn(2)-C6 fungal-type DNA-binding domain"/>
    <property type="match status" value="1"/>
</dbReference>
<feature type="compositionally biased region" description="Polar residues" evidence="3">
    <location>
        <begin position="11"/>
        <end position="20"/>
    </location>
</feature>
<dbReference type="OMA" id="WDNVECI"/>
<dbReference type="eggNOG" id="ENOG502RHAD">
    <property type="taxonomic scope" value="Eukaryota"/>
</dbReference>
<dbReference type="GeneID" id="27900530"/>
<evidence type="ECO:0000256" key="3">
    <source>
        <dbReference type="SAM" id="MobiDB-lite"/>
    </source>
</evidence>
<dbReference type="PROSITE" id="PS50048">
    <property type="entry name" value="ZN2_CY6_FUNGAL_2"/>
    <property type="match status" value="1"/>
</dbReference>
<dbReference type="AlphaFoldDB" id="N1QKQ2"/>
<dbReference type="OrthoDB" id="4451586at2759"/>
<dbReference type="Pfam" id="PF04082">
    <property type="entry name" value="Fungal_trans"/>
    <property type="match status" value="1"/>
</dbReference>
<evidence type="ECO:0000313" key="5">
    <source>
        <dbReference type="EMBL" id="EMF16867.1"/>
    </source>
</evidence>
<name>N1QKQ2_SPHMS</name>
<dbReference type="PANTHER" id="PTHR47425">
    <property type="entry name" value="FARB-RELATED"/>
    <property type="match status" value="1"/>
</dbReference>
<evidence type="ECO:0000256" key="2">
    <source>
        <dbReference type="ARBA" id="ARBA00023242"/>
    </source>
</evidence>
<keyword evidence="2" id="KW-0539">Nucleus</keyword>
<keyword evidence="1" id="KW-0479">Metal-binding</keyword>
<proteinExistence type="predicted"/>
<reference evidence="5 6" key="1">
    <citation type="journal article" date="2012" name="PLoS Pathog.">
        <title>Diverse lifestyles and strategies of plant pathogenesis encoded in the genomes of eighteen Dothideomycetes fungi.</title>
        <authorList>
            <person name="Ohm R.A."/>
            <person name="Feau N."/>
            <person name="Henrissat B."/>
            <person name="Schoch C.L."/>
            <person name="Horwitz B.A."/>
            <person name="Barry K.W."/>
            <person name="Condon B.J."/>
            <person name="Copeland A.C."/>
            <person name="Dhillon B."/>
            <person name="Glaser F."/>
            <person name="Hesse C.N."/>
            <person name="Kosti I."/>
            <person name="LaButti K."/>
            <person name="Lindquist E.A."/>
            <person name="Lucas S."/>
            <person name="Salamov A.A."/>
            <person name="Bradshaw R.E."/>
            <person name="Ciuffetti L."/>
            <person name="Hamelin R.C."/>
            <person name="Kema G.H.J."/>
            <person name="Lawrence C."/>
            <person name="Scott J.A."/>
            <person name="Spatafora J.W."/>
            <person name="Turgeon B.G."/>
            <person name="de Wit P.J.G.M."/>
            <person name="Zhong S."/>
            <person name="Goodwin S.B."/>
            <person name="Grigoriev I.V."/>
        </authorList>
    </citation>
    <scope>NUCLEOTIDE SEQUENCE [LARGE SCALE GENOMIC DNA]</scope>
    <source>
        <strain evidence="5 6">SO2202</strain>
    </source>
</reference>
<gene>
    <name evidence="5" type="ORF">SEPMUDRAFT_145995</name>
</gene>
<feature type="domain" description="Zn(2)-C6 fungal-type" evidence="4">
    <location>
        <begin position="68"/>
        <end position="100"/>
    </location>
</feature>
<dbReference type="PROSITE" id="PS00463">
    <property type="entry name" value="ZN2_CY6_FUNGAL_1"/>
    <property type="match status" value="1"/>
</dbReference>
<evidence type="ECO:0000256" key="1">
    <source>
        <dbReference type="ARBA" id="ARBA00022723"/>
    </source>
</evidence>
<dbReference type="Proteomes" id="UP000016931">
    <property type="component" value="Unassembled WGS sequence"/>
</dbReference>
<dbReference type="HOGENOM" id="CLU_006329_1_0_1"/>
<feature type="region of interest" description="Disordered" evidence="3">
    <location>
        <begin position="729"/>
        <end position="754"/>
    </location>
</feature>
<sequence length="922" mass="102058">MGSIAIPETALSETSSSPSDTIDLHQTLPHPPPSNNNNNNNKRSSTDAGLKPNGMRPHKSVKRRASKACQCCRSRKVRCNVVEHGPPCTNCRLDEVECIVSESKRKKKWTSNDIGASPQIGKSGLPFSKPSVFPMSAAPPYAPVRRESASEHVPHALYQDLGRSMSMTSDHPRPNPKLFASDMMVNLQRLTHKPSISSPAAMLPPFSLPQPQPSCNLPLYIKPLPSKLDPEDILYLENKGALSIPDQQLRDELLKSYVEFIHPFMPLLNIHEFVATIDRNDGSSPISLLLFQAVMFSAIASVDIRYLHSAGYATRRDARRAFFNKTRILYDFDIEIDRISLIQALLLMTYWYETPDDQKDSHHWMGIAVSLSHTIGLHRNPEKSAAIDPARKRLWKRIWWSTYMRDRLVALGMRRPTRIQNADFDVPMLELSDFELAVIPEGPSCMPSDCKLLRDLDMQRQLNIMCIENARLCICMSHVLSVQYSVLNNNHGVVSDQGSTKTTVHLVAKRPDPEQNEVQTCNNELVRWRSELAEEAQYVVPSWSDVDSGNYAIALNRSLLHMIYFATLSALHRPQVLPSTSLPPRQQQSEQLDHSRKAVRLAASEITSIAHRLFDLDMVRYLPTTGITVLLPAIIIHLLDIKAPDEVTRRTSLRGFCQCMQIMSKLRDIYAAADYSTAFLEAAIRKAEISLPQKTDEVRERRVITSAQDLLGVGKRMGVVSADERPAIERSGSGAITPPPDAANGVSEGGSHDTQLDDHAHAEMVPGVMTDDDIARKLNNYLTSTPPGSEGHTTQQATENENENEIHMEEPHSSLAGIQNLGPDLEPDFDSMINLDAAGDVWGLEEGAFAAMSGESGGFTLDEAWLQVMKETAGLSPPKDTPPTSGGGVGATALNEMGQDVSLSTDISFSREGDIKALTVSV</sequence>